<organism evidence="3 4">
    <name type="scientific">Lentibacillus halophilus</name>
    <dbReference type="NCBI Taxonomy" id="295065"/>
    <lineage>
        <taxon>Bacteria</taxon>
        <taxon>Bacillati</taxon>
        <taxon>Bacillota</taxon>
        <taxon>Bacilli</taxon>
        <taxon>Bacillales</taxon>
        <taxon>Bacillaceae</taxon>
        <taxon>Lentibacillus</taxon>
    </lineage>
</organism>
<reference evidence="4" key="1">
    <citation type="journal article" date="2019" name="Int. J. Syst. Evol. Microbiol.">
        <title>The Global Catalogue of Microorganisms (GCM) 10K type strain sequencing project: providing services to taxonomists for standard genome sequencing and annotation.</title>
        <authorList>
            <consortium name="The Broad Institute Genomics Platform"/>
            <consortium name="The Broad Institute Genome Sequencing Center for Infectious Disease"/>
            <person name="Wu L."/>
            <person name="Ma J."/>
        </authorList>
    </citation>
    <scope>NUCLEOTIDE SEQUENCE [LARGE SCALE GENOMIC DNA]</scope>
    <source>
        <strain evidence="4">JCM 12149</strain>
    </source>
</reference>
<name>A0ABP3IYC0_9BACI</name>
<feature type="region of interest" description="Disordered" evidence="1">
    <location>
        <begin position="198"/>
        <end position="224"/>
    </location>
</feature>
<dbReference type="PANTHER" id="PTHR48475">
    <property type="entry name" value="RIBONUCLEASE H"/>
    <property type="match status" value="1"/>
</dbReference>
<dbReference type="InterPro" id="IPR002156">
    <property type="entry name" value="RNaseH_domain"/>
</dbReference>
<proteinExistence type="predicted"/>
<dbReference type="Proteomes" id="UP001501459">
    <property type="component" value="Unassembled WGS sequence"/>
</dbReference>
<dbReference type="CDD" id="cd09279">
    <property type="entry name" value="RNase_HI_like"/>
    <property type="match status" value="1"/>
</dbReference>
<dbReference type="Pfam" id="PF13456">
    <property type="entry name" value="RVT_3"/>
    <property type="match status" value="1"/>
</dbReference>
<dbReference type="Gene3D" id="3.30.420.10">
    <property type="entry name" value="Ribonuclease H-like superfamily/Ribonuclease H"/>
    <property type="match status" value="1"/>
</dbReference>
<dbReference type="PANTHER" id="PTHR48475:SF1">
    <property type="entry name" value="RNASE H TYPE-1 DOMAIN-CONTAINING PROTEIN"/>
    <property type="match status" value="1"/>
</dbReference>
<evidence type="ECO:0000313" key="3">
    <source>
        <dbReference type="EMBL" id="GAA0432466.1"/>
    </source>
</evidence>
<evidence type="ECO:0000256" key="1">
    <source>
        <dbReference type="SAM" id="MobiDB-lite"/>
    </source>
</evidence>
<accession>A0ABP3IYC0</accession>
<gene>
    <name evidence="3" type="ORF">GCM10008983_06300</name>
</gene>
<dbReference type="PROSITE" id="PS50879">
    <property type="entry name" value="RNASE_H_1"/>
    <property type="match status" value="1"/>
</dbReference>
<comment type="caution">
    <text evidence="3">The sequence shown here is derived from an EMBL/GenBank/DDBJ whole genome shotgun (WGS) entry which is preliminary data.</text>
</comment>
<keyword evidence="4" id="KW-1185">Reference proteome</keyword>
<dbReference type="NCBIfam" id="NF005822">
    <property type="entry name" value="PRK07708.1"/>
    <property type="match status" value="1"/>
</dbReference>
<dbReference type="SUPFAM" id="SSF53098">
    <property type="entry name" value="Ribonuclease H-like"/>
    <property type="match status" value="1"/>
</dbReference>
<dbReference type="RefSeq" id="WP_343751112.1">
    <property type="nucleotide sequence ID" value="NZ_BAAADM010000015.1"/>
</dbReference>
<evidence type="ECO:0000259" key="2">
    <source>
        <dbReference type="PROSITE" id="PS50879"/>
    </source>
</evidence>
<dbReference type="InterPro" id="IPR036397">
    <property type="entry name" value="RNaseH_sf"/>
</dbReference>
<dbReference type="EMBL" id="BAAADM010000015">
    <property type="protein sequence ID" value="GAA0432466.1"/>
    <property type="molecule type" value="Genomic_DNA"/>
</dbReference>
<evidence type="ECO:0000313" key="4">
    <source>
        <dbReference type="Proteomes" id="UP001501459"/>
    </source>
</evidence>
<feature type="compositionally biased region" description="Polar residues" evidence="1">
    <location>
        <begin position="210"/>
        <end position="224"/>
    </location>
</feature>
<feature type="domain" description="RNase H type-1" evidence="2">
    <location>
        <begin position="70"/>
        <end position="207"/>
    </location>
</feature>
<dbReference type="InterPro" id="IPR012337">
    <property type="entry name" value="RNaseH-like_sf"/>
</dbReference>
<sequence length="224" mass="25638">MNVRIEITYQTPKGNQTEFTSEEMRAEKALLLAEDLRKTGRISTIQFMDDFENRWNVKELSKQLEEIETEPHQITVTFDGSFDWKTQTSGLGCAIYYKQNEKSYRLRKNAHVDELASNNEAEYAACHLALQELEYMDVHHLPVTITGDSLVVIQQLKGEWACYKSELSKWADRIDDLISRMGITPEFNLVSRKKNKEADHLASQALEGTEVTSTKEIPNQSSGS</sequence>
<protein>
    <submittedName>
        <fullName evidence="3">Ribonuclease H family protein</fullName>
    </submittedName>
</protein>